<dbReference type="SMART" id="SM00834">
    <property type="entry name" value="CxxC_CXXC_SSSS"/>
    <property type="match status" value="1"/>
</dbReference>
<dbReference type="RefSeq" id="WP_149308140.1">
    <property type="nucleotide sequence ID" value="NZ_SRSD01000008.1"/>
</dbReference>
<dbReference type="AlphaFoldDB" id="A0A5A9XAL2"/>
<dbReference type="Pfam" id="PF09723">
    <property type="entry name" value="Zn_ribbon_8"/>
    <property type="match status" value="1"/>
</dbReference>
<dbReference type="EMBL" id="SRSD01000008">
    <property type="protein sequence ID" value="KAA0889673.1"/>
    <property type="molecule type" value="Genomic_DNA"/>
</dbReference>
<evidence type="ECO:0000313" key="3">
    <source>
        <dbReference type="Proteomes" id="UP000324298"/>
    </source>
</evidence>
<proteinExistence type="predicted"/>
<comment type="caution">
    <text evidence="2">The sequence shown here is derived from an EMBL/GenBank/DDBJ whole genome shotgun (WGS) entry which is preliminary data.</text>
</comment>
<organism evidence="2 3">
    <name type="scientific">Oryzomonas rubra</name>
    <dbReference type="NCBI Taxonomy" id="2509454"/>
    <lineage>
        <taxon>Bacteria</taxon>
        <taxon>Pseudomonadati</taxon>
        <taxon>Thermodesulfobacteriota</taxon>
        <taxon>Desulfuromonadia</taxon>
        <taxon>Geobacterales</taxon>
        <taxon>Geobacteraceae</taxon>
        <taxon>Oryzomonas</taxon>
    </lineage>
</organism>
<gene>
    <name evidence="2" type="ORF">ET418_12890</name>
</gene>
<dbReference type="PANTHER" id="PTHR34404:SF2">
    <property type="entry name" value="CONSERVED SERINE RICH PROTEIN"/>
    <property type="match status" value="1"/>
</dbReference>
<dbReference type="OrthoDB" id="9813321at2"/>
<reference evidence="2 3" key="1">
    <citation type="submission" date="2019-04" db="EMBL/GenBank/DDBJ databases">
        <title>Geobacter ruber sp. nov., ferric-reducing bacteria isolated from paddy soil.</title>
        <authorList>
            <person name="Xu Z."/>
            <person name="Masuda Y."/>
            <person name="Itoh H."/>
            <person name="Senoo K."/>
        </authorList>
    </citation>
    <scope>NUCLEOTIDE SEQUENCE [LARGE SCALE GENOMIC DNA]</scope>
    <source>
        <strain evidence="2 3">Red88</strain>
    </source>
</reference>
<feature type="domain" description="Putative regulatory protein FmdB zinc ribbon" evidence="1">
    <location>
        <begin position="1"/>
        <end position="41"/>
    </location>
</feature>
<name>A0A5A9XAL2_9BACT</name>
<accession>A0A5A9XAL2</accession>
<evidence type="ECO:0000313" key="2">
    <source>
        <dbReference type="EMBL" id="KAA0889673.1"/>
    </source>
</evidence>
<dbReference type="Proteomes" id="UP000324298">
    <property type="component" value="Unassembled WGS sequence"/>
</dbReference>
<evidence type="ECO:0000259" key="1">
    <source>
        <dbReference type="SMART" id="SM00834"/>
    </source>
</evidence>
<protein>
    <submittedName>
        <fullName evidence="2">Zinc ribbon domain-containing protein</fullName>
    </submittedName>
</protein>
<sequence length="78" mass="8311">MPVYEYCCSACNHQFELRQKFSDPPASECPKCGGAVQKMISSTSFSLKGDGWFKEGYCHKADGPKPAACAGGNCCGGH</sequence>
<dbReference type="PANTHER" id="PTHR34404">
    <property type="entry name" value="REGULATORY PROTEIN, FMDB FAMILY"/>
    <property type="match status" value="1"/>
</dbReference>
<keyword evidence="3" id="KW-1185">Reference proteome</keyword>
<dbReference type="NCBIfam" id="TIGR02605">
    <property type="entry name" value="CxxC_CxxC_SSSS"/>
    <property type="match status" value="1"/>
</dbReference>
<dbReference type="InterPro" id="IPR013429">
    <property type="entry name" value="Regulatory_FmdB_Zinc_ribbon"/>
</dbReference>